<sequence>MLEEVAAPTPDDTLQYRPQRSRPRQRARSVTAPRGFLLAGWRGPLCRAPGAHCGQ</sequence>
<dbReference type="AlphaFoldDB" id="A0A0A9B6H7"/>
<dbReference type="EMBL" id="GBRH01240152">
    <property type="protein sequence ID" value="JAD57743.1"/>
    <property type="molecule type" value="Transcribed_RNA"/>
</dbReference>
<evidence type="ECO:0000313" key="2">
    <source>
        <dbReference type="EMBL" id="JAD57743.1"/>
    </source>
</evidence>
<reference evidence="2" key="2">
    <citation type="journal article" date="2015" name="Data Brief">
        <title>Shoot transcriptome of the giant reed, Arundo donax.</title>
        <authorList>
            <person name="Barrero R.A."/>
            <person name="Guerrero F.D."/>
            <person name="Moolhuijzen P."/>
            <person name="Goolsby J.A."/>
            <person name="Tidwell J."/>
            <person name="Bellgard S.E."/>
            <person name="Bellgard M.I."/>
        </authorList>
    </citation>
    <scope>NUCLEOTIDE SEQUENCE</scope>
    <source>
        <tissue evidence="2">Shoot tissue taken approximately 20 cm above the soil surface</tissue>
    </source>
</reference>
<proteinExistence type="predicted"/>
<evidence type="ECO:0000256" key="1">
    <source>
        <dbReference type="SAM" id="MobiDB-lite"/>
    </source>
</evidence>
<name>A0A0A9B6H7_ARUDO</name>
<feature type="region of interest" description="Disordered" evidence="1">
    <location>
        <begin position="1"/>
        <end position="33"/>
    </location>
</feature>
<protein>
    <submittedName>
        <fullName evidence="2">Uncharacterized protein</fullName>
    </submittedName>
</protein>
<organism evidence="2">
    <name type="scientific">Arundo donax</name>
    <name type="common">Giant reed</name>
    <name type="synonym">Donax arundinaceus</name>
    <dbReference type="NCBI Taxonomy" id="35708"/>
    <lineage>
        <taxon>Eukaryota</taxon>
        <taxon>Viridiplantae</taxon>
        <taxon>Streptophyta</taxon>
        <taxon>Embryophyta</taxon>
        <taxon>Tracheophyta</taxon>
        <taxon>Spermatophyta</taxon>
        <taxon>Magnoliopsida</taxon>
        <taxon>Liliopsida</taxon>
        <taxon>Poales</taxon>
        <taxon>Poaceae</taxon>
        <taxon>PACMAD clade</taxon>
        <taxon>Arundinoideae</taxon>
        <taxon>Arundineae</taxon>
        <taxon>Arundo</taxon>
    </lineage>
</organism>
<reference evidence="2" key="1">
    <citation type="submission" date="2014-09" db="EMBL/GenBank/DDBJ databases">
        <authorList>
            <person name="Magalhaes I.L.F."/>
            <person name="Oliveira U."/>
            <person name="Santos F.R."/>
            <person name="Vidigal T.H.D.A."/>
            <person name="Brescovit A.D."/>
            <person name="Santos A.J."/>
        </authorList>
    </citation>
    <scope>NUCLEOTIDE SEQUENCE</scope>
    <source>
        <tissue evidence="2">Shoot tissue taken approximately 20 cm above the soil surface</tissue>
    </source>
</reference>
<accession>A0A0A9B6H7</accession>